<keyword evidence="2" id="KW-0396">Initiation factor</keyword>
<proteinExistence type="predicted"/>
<evidence type="ECO:0000313" key="6">
    <source>
        <dbReference type="Proteomes" id="UP001291623"/>
    </source>
</evidence>
<comment type="caution">
    <text evidence="5">The sequence shown here is derived from an EMBL/GenBank/DDBJ whole genome shotgun (WGS) entry which is preliminary data.</text>
</comment>
<evidence type="ECO:0000256" key="2">
    <source>
        <dbReference type="ARBA" id="ARBA00022540"/>
    </source>
</evidence>
<dbReference type="GO" id="GO:0003723">
    <property type="term" value="F:RNA binding"/>
    <property type="evidence" value="ECO:0007669"/>
    <property type="project" value="UniProtKB-KW"/>
</dbReference>
<dbReference type="PANTHER" id="PTHR12399">
    <property type="entry name" value="EUKARYOTIC TRANSLATION INITIATION FACTOR 3 SUBUNIT 7"/>
    <property type="match status" value="1"/>
</dbReference>
<sequence length="258" mass="30380">MVGFELGSILFNSDGWGLPDSYVVVPNQISNAPFAPFSRSDKLGRIANWIRSISNRPGSNSKQNPIDFAFDFSGDDSFTLVADEDSSFRLVDTAAKSYHHGQHRSKFNPRWRFHPHHNRSQLPQRRDEEVEAKKHPVLTFSKLSFSIPEPEDLLICGGLEFYDRLTRDCWLRKESRPRRRRRWWWSEAFWICRDKWMELLRKLVNLFHLSRCGVYMDMTWRSTHIFIHLRANLTSLLTERIYLISKFDGGQCCSIKHS</sequence>
<evidence type="ECO:0000313" key="5">
    <source>
        <dbReference type="EMBL" id="KAK4363180.1"/>
    </source>
</evidence>
<dbReference type="GO" id="GO:0003743">
    <property type="term" value="F:translation initiation factor activity"/>
    <property type="evidence" value="ECO:0007669"/>
    <property type="project" value="UniProtKB-KW"/>
</dbReference>
<dbReference type="InterPro" id="IPR007783">
    <property type="entry name" value="eIF3d"/>
</dbReference>
<keyword evidence="1" id="KW-0963">Cytoplasm</keyword>
<keyword evidence="6" id="KW-1185">Reference proteome</keyword>
<evidence type="ECO:0000256" key="4">
    <source>
        <dbReference type="ARBA" id="ARBA00022917"/>
    </source>
</evidence>
<dbReference type="Proteomes" id="UP001291623">
    <property type="component" value="Unassembled WGS sequence"/>
</dbReference>
<keyword evidence="4" id="KW-0648">Protein biosynthesis</keyword>
<gene>
    <name evidence="5" type="ORF">RND71_018421</name>
</gene>
<dbReference type="GO" id="GO:0005852">
    <property type="term" value="C:eukaryotic translation initiation factor 3 complex"/>
    <property type="evidence" value="ECO:0007669"/>
    <property type="project" value="InterPro"/>
</dbReference>
<dbReference type="AlphaFoldDB" id="A0AAE1S468"/>
<name>A0AAE1S468_9SOLA</name>
<keyword evidence="3" id="KW-0694">RNA-binding</keyword>
<reference evidence="5" key="1">
    <citation type="submission" date="2023-12" db="EMBL/GenBank/DDBJ databases">
        <title>Genome assembly of Anisodus tanguticus.</title>
        <authorList>
            <person name="Wang Y.-J."/>
        </authorList>
    </citation>
    <scope>NUCLEOTIDE SEQUENCE</scope>
    <source>
        <strain evidence="5">KB-2021</strain>
        <tissue evidence="5">Leaf</tissue>
    </source>
</reference>
<dbReference type="EMBL" id="JAVYJV010000009">
    <property type="protein sequence ID" value="KAK4363180.1"/>
    <property type="molecule type" value="Genomic_DNA"/>
</dbReference>
<accession>A0AAE1S468</accession>
<evidence type="ECO:0000256" key="1">
    <source>
        <dbReference type="ARBA" id="ARBA00022490"/>
    </source>
</evidence>
<organism evidence="5 6">
    <name type="scientific">Anisodus tanguticus</name>
    <dbReference type="NCBI Taxonomy" id="243964"/>
    <lineage>
        <taxon>Eukaryota</taxon>
        <taxon>Viridiplantae</taxon>
        <taxon>Streptophyta</taxon>
        <taxon>Embryophyta</taxon>
        <taxon>Tracheophyta</taxon>
        <taxon>Spermatophyta</taxon>
        <taxon>Magnoliopsida</taxon>
        <taxon>eudicotyledons</taxon>
        <taxon>Gunneridae</taxon>
        <taxon>Pentapetalae</taxon>
        <taxon>asterids</taxon>
        <taxon>lamiids</taxon>
        <taxon>Solanales</taxon>
        <taxon>Solanaceae</taxon>
        <taxon>Solanoideae</taxon>
        <taxon>Hyoscyameae</taxon>
        <taxon>Anisodus</taxon>
    </lineage>
</organism>
<dbReference type="Pfam" id="PF05091">
    <property type="entry name" value="eIF-3_zeta"/>
    <property type="match status" value="1"/>
</dbReference>
<protein>
    <submittedName>
        <fullName evidence="5">Uncharacterized protein</fullName>
    </submittedName>
</protein>
<evidence type="ECO:0000256" key="3">
    <source>
        <dbReference type="ARBA" id="ARBA00022884"/>
    </source>
</evidence>
<dbReference type="PANTHER" id="PTHR12399:SF3">
    <property type="entry name" value="EUKARYOTIC TRANSLATION INITIATION FACTOR 3 SUBUNIT D"/>
    <property type="match status" value="1"/>
</dbReference>